<gene>
    <name evidence="4" type="ORF">NCTC9428_02731</name>
</gene>
<evidence type="ECO:0000256" key="3">
    <source>
        <dbReference type="SAM" id="MobiDB-lite"/>
    </source>
</evidence>
<accession>A0A448DWE1</accession>
<dbReference type="Proteomes" id="UP000281909">
    <property type="component" value="Chromosome"/>
</dbReference>
<dbReference type="InterPro" id="IPR000518">
    <property type="entry name" value="Metalthion_fam14_prok"/>
</dbReference>
<dbReference type="OrthoDB" id="468089at2"/>
<dbReference type="AlphaFoldDB" id="A0A448DWE1"/>
<name>A0A448DWE1_PSEFL</name>
<dbReference type="RefSeq" id="WP_126363348.1">
    <property type="nucleotide sequence ID" value="NZ_LR134318.1"/>
</dbReference>
<keyword evidence="1" id="KW-0479">Metal-binding</keyword>
<dbReference type="SUPFAM" id="SSF57868">
    <property type="entry name" value="Metallothionein"/>
    <property type="match status" value="1"/>
</dbReference>
<dbReference type="InterPro" id="IPR017854">
    <property type="entry name" value="Metalthion_dom_sf"/>
</dbReference>
<organism evidence="4 5">
    <name type="scientific">Pseudomonas fluorescens</name>
    <dbReference type="NCBI Taxonomy" id="294"/>
    <lineage>
        <taxon>Bacteria</taxon>
        <taxon>Pseudomonadati</taxon>
        <taxon>Pseudomonadota</taxon>
        <taxon>Gammaproteobacteria</taxon>
        <taxon>Pseudomonadales</taxon>
        <taxon>Pseudomonadaceae</taxon>
        <taxon>Pseudomonas</taxon>
    </lineage>
</organism>
<feature type="region of interest" description="Disordered" evidence="3">
    <location>
        <begin position="65"/>
        <end position="86"/>
    </location>
</feature>
<sequence>MANEASTSKCACPGCTCECNAEGSVERDGKRYCSQACADLHPNGQPCPSSNCHCEQNLGRDKQNVSDAKLDEAVEETFPASDPISP</sequence>
<evidence type="ECO:0000256" key="1">
    <source>
        <dbReference type="ARBA" id="ARBA00022723"/>
    </source>
</evidence>
<protein>
    <submittedName>
        <fullName evidence="4">Metallothionein family protein</fullName>
    </submittedName>
</protein>
<evidence type="ECO:0000256" key="2">
    <source>
        <dbReference type="ARBA" id="ARBA00022851"/>
    </source>
</evidence>
<proteinExistence type="predicted"/>
<evidence type="ECO:0000313" key="4">
    <source>
        <dbReference type="EMBL" id="VEF11116.1"/>
    </source>
</evidence>
<reference evidence="4 5" key="1">
    <citation type="submission" date="2018-12" db="EMBL/GenBank/DDBJ databases">
        <authorList>
            <consortium name="Pathogen Informatics"/>
        </authorList>
    </citation>
    <scope>NUCLEOTIDE SEQUENCE [LARGE SCALE GENOMIC DNA]</scope>
    <source>
        <strain evidence="4 5">NCTC9428</strain>
    </source>
</reference>
<dbReference type="Gene3D" id="2.30.170.10">
    <property type="match status" value="1"/>
</dbReference>
<evidence type="ECO:0000313" key="5">
    <source>
        <dbReference type="Proteomes" id="UP000281909"/>
    </source>
</evidence>
<dbReference type="Pfam" id="PF02069">
    <property type="entry name" value="Metallothio_Pro"/>
    <property type="match status" value="1"/>
</dbReference>
<dbReference type="EMBL" id="LR134318">
    <property type="protein sequence ID" value="VEF11116.1"/>
    <property type="molecule type" value="Genomic_DNA"/>
</dbReference>
<dbReference type="GO" id="GO:0046872">
    <property type="term" value="F:metal ion binding"/>
    <property type="evidence" value="ECO:0007669"/>
    <property type="project" value="UniProtKB-KW"/>
</dbReference>
<keyword evidence="2" id="KW-0480">Metal-thiolate cluster</keyword>